<keyword evidence="2" id="KW-0004">4Fe-4S</keyword>
<dbReference type="GO" id="GO:0051539">
    <property type="term" value="F:4 iron, 4 sulfur cluster binding"/>
    <property type="evidence" value="ECO:0007669"/>
    <property type="project" value="UniProtKB-UniRule"/>
</dbReference>
<dbReference type="GO" id="GO:0005737">
    <property type="term" value="C:cytoplasm"/>
    <property type="evidence" value="ECO:0007669"/>
    <property type="project" value="UniProtKB-SubCell"/>
</dbReference>
<keyword evidence="2" id="KW-0408">Iron</keyword>
<dbReference type="Gene3D" id="3.30.750.200">
    <property type="match status" value="1"/>
</dbReference>
<evidence type="ECO:0000256" key="2">
    <source>
        <dbReference type="RuleBase" id="RU364116"/>
    </source>
</evidence>
<feature type="domain" description="Radical SAM core" evidence="3">
    <location>
        <begin position="7"/>
        <end position="240"/>
    </location>
</feature>
<comment type="subcellular location">
    <subcellularLocation>
        <location evidence="2">Cytoplasm</location>
    </subcellularLocation>
</comment>
<keyword evidence="5" id="KW-1185">Reference proteome</keyword>
<evidence type="ECO:0000313" key="4">
    <source>
        <dbReference type="EMBL" id="NDV61058.1"/>
    </source>
</evidence>
<comment type="caution">
    <text evidence="4">The sequence shown here is derived from an EMBL/GenBank/DDBJ whole genome shotgun (WGS) entry which is preliminary data.</text>
</comment>
<dbReference type="PROSITE" id="PS51918">
    <property type="entry name" value="RADICAL_SAM"/>
    <property type="match status" value="1"/>
</dbReference>
<dbReference type="SFLD" id="SFLDG01065">
    <property type="entry name" value="anaerobic_coproporphyrinogen-I"/>
    <property type="match status" value="1"/>
</dbReference>
<dbReference type="InterPro" id="IPR004559">
    <property type="entry name" value="HemW-like"/>
</dbReference>
<keyword evidence="2" id="KW-0963">Cytoplasm</keyword>
<dbReference type="Proteomes" id="UP000478417">
    <property type="component" value="Unassembled WGS sequence"/>
</dbReference>
<dbReference type="SFLD" id="SFLDS00029">
    <property type="entry name" value="Radical_SAM"/>
    <property type="match status" value="1"/>
</dbReference>
<dbReference type="CDD" id="cd01335">
    <property type="entry name" value="Radical_SAM"/>
    <property type="match status" value="1"/>
</dbReference>
<name>A0A6B2LWZ8_9BACT</name>
<dbReference type="InterPro" id="IPR006638">
    <property type="entry name" value="Elp3/MiaA/NifB-like_rSAM"/>
</dbReference>
<protein>
    <recommendedName>
        <fullName evidence="2">Heme chaperone HemW</fullName>
    </recommendedName>
</protein>
<dbReference type="SFLD" id="SFLDF00562">
    <property type="entry name" value="HemN-like__clustered_with_heat"/>
    <property type="match status" value="1"/>
</dbReference>
<dbReference type="NCBIfam" id="TIGR00539">
    <property type="entry name" value="hemN_rel"/>
    <property type="match status" value="1"/>
</dbReference>
<dbReference type="PANTHER" id="PTHR13932">
    <property type="entry name" value="COPROPORPHYRINIGEN III OXIDASE"/>
    <property type="match status" value="1"/>
</dbReference>
<reference evidence="4 5" key="1">
    <citation type="submission" date="2020-02" db="EMBL/GenBank/DDBJ databases">
        <title>Albibacoteraceae fam. nov., the first described family within the subdivision 4 Verrucomicrobia.</title>
        <authorList>
            <person name="Xi F."/>
        </authorList>
    </citation>
    <scope>NUCLEOTIDE SEQUENCE [LARGE SCALE GENOMIC DNA]</scope>
    <source>
        <strain evidence="4 5">CK1056</strain>
    </source>
</reference>
<sequence length="386" mass="43374">MEKLQEKADSLKLGLYVHVPFCARSCDFCHFYQEPPKRADLEAYLEGMELALERTELPRPLDTVFWGGGTPGLLAAVDLERLGKAVLKANGGLVPAEWSVEMAPATVKADKLKVFKDLGVSRVSVGVQSFQGPLLEALGRIHSLEQVKRAVDLLHGSGMKNFNLDLIFAIPGQSLQMWEADLEQAIAADPAHISTYCLTFEEDTALWLRLQRGQVRKTSDDEEAAYFELAWEKLAKGGYAQYEVSNFARQGQACMHNLNTWRMQEWLGIGPSASSQMDGRRWTEPHSLEEWLDGLKSGKPRYADETTLNAEILAQDLLIFGLRMNEGVDLEGLEKRFPEALPEEWPDFCHSLIEENLACRKESVLLLTEKGRLLADRIAQEILELE</sequence>
<comment type="similarity">
    <text evidence="1">Belongs to the anaerobic coproporphyrinogen-III oxidase family. HemW subfamily.</text>
</comment>
<dbReference type="InterPro" id="IPR034505">
    <property type="entry name" value="Coproporphyrinogen-III_oxidase"/>
</dbReference>
<dbReference type="Pfam" id="PF04055">
    <property type="entry name" value="Radical_SAM"/>
    <property type="match status" value="1"/>
</dbReference>
<evidence type="ECO:0000256" key="1">
    <source>
        <dbReference type="ARBA" id="ARBA00006100"/>
    </source>
</evidence>
<keyword evidence="2" id="KW-0479">Metal-binding</keyword>
<evidence type="ECO:0000259" key="3">
    <source>
        <dbReference type="PROSITE" id="PS51918"/>
    </source>
</evidence>
<dbReference type="AlphaFoldDB" id="A0A6B2LWZ8"/>
<evidence type="ECO:0000313" key="5">
    <source>
        <dbReference type="Proteomes" id="UP000478417"/>
    </source>
</evidence>
<dbReference type="GO" id="GO:0046872">
    <property type="term" value="F:metal ion binding"/>
    <property type="evidence" value="ECO:0007669"/>
    <property type="project" value="UniProtKB-UniRule"/>
</dbReference>
<dbReference type="EMBL" id="JAAGNX010000001">
    <property type="protein sequence ID" value="NDV61058.1"/>
    <property type="molecule type" value="Genomic_DNA"/>
</dbReference>
<proteinExistence type="inferred from homology"/>
<accession>A0A6B2LWZ8</accession>
<dbReference type="GO" id="GO:0006779">
    <property type="term" value="P:porphyrin-containing compound biosynthetic process"/>
    <property type="evidence" value="ECO:0007669"/>
    <property type="project" value="InterPro"/>
</dbReference>
<comment type="function">
    <text evidence="2">Probably acts as a heme chaperone, transferring heme to an unknown acceptor. Binds one molecule of heme per monomer, possibly covalently. Binds 1 [4Fe-4S] cluster. The cluster is coordinated with 3 cysteines and an exchangeable S-adenosyl-L-methionine.</text>
</comment>
<keyword evidence="2" id="KW-0349">Heme</keyword>
<dbReference type="InterPro" id="IPR010723">
    <property type="entry name" value="HemN_C"/>
</dbReference>
<dbReference type="Pfam" id="PF06969">
    <property type="entry name" value="HemN_C"/>
    <property type="match status" value="1"/>
</dbReference>
<keyword evidence="2" id="KW-0949">S-adenosyl-L-methionine</keyword>
<dbReference type="InterPro" id="IPR007197">
    <property type="entry name" value="rSAM"/>
</dbReference>
<dbReference type="InterPro" id="IPR058240">
    <property type="entry name" value="rSAM_sf"/>
</dbReference>
<dbReference type="SUPFAM" id="SSF102114">
    <property type="entry name" value="Radical SAM enzymes"/>
    <property type="match status" value="1"/>
</dbReference>
<dbReference type="GO" id="GO:0004109">
    <property type="term" value="F:coproporphyrinogen oxidase activity"/>
    <property type="evidence" value="ECO:0007669"/>
    <property type="project" value="InterPro"/>
</dbReference>
<keyword evidence="2" id="KW-0411">Iron-sulfur</keyword>
<dbReference type="PANTHER" id="PTHR13932:SF5">
    <property type="entry name" value="RADICAL S-ADENOSYL METHIONINE DOMAIN-CONTAINING PROTEIN 1, MITOCHONDRIAL"/>
    <property type="match status" value="1"/>
</dbReference>
<keyword evidence="2" id="KW-0143">Chaperone</keyword>
<gene>
    <name evidence="4" type="primary">hemW</name>
    <name evidence="4" type="ORF">G0Q06_01195</name>
</gene>
<dbReference type="SMART" id="SM00729">
    <property type="entry name" value="Elp3"/>
    <property type="match status" value="1"/>
</dbReference>
<organism evidence="4 5">
    <name type="scientific">Oceanipulchritudo coccoides</name>
    <dbReference type="NCBI Taxonomy" id="2706888"/>
    <lineage>
        <taxon>Bacteria</taxon>
        <taxon>Pseudomonadati</taxon>
        <taxon>Verrucomicrobiota</taxon>
        <taxon>Opitutia</taxon>
        <taxon>Puniceicoccales</taxon>
        <taxon>Oceanipulchritudinaceae</taxon>
        <taxon>Oceanipulchritudo</taxon>
    </lineage>
</organism>
<dbReference type="RefSeq" id="WP_163961635.1">
    <property type="nucleotide sequence ID" value="NZ_JAAGNX010000001.1"/>
</dbReference>